<feature type="transmembrane region" description="Helical" evidence="2">
    <location>
        <begin position="77"/>
        <end position="94"/>
    </location>
</feature>
<keyword evidence="5" id="KW-1185">Reference proteome</keyword>
<evidence type="ECO:0000256" key="1">
    <source>
        <dbReference type="SAM" id="MobiDB-lite"/>
    </source>
</evidence>
<dbReference type="Pfam" id="PF05686">
    <property type="entry name" value="Glyco_transf_90"/>
    <property type="match status" value="1"/>
</dbReference>
<dbReference type="InterPro" id="IPR051091">
    <property type="entry name" value="O-Glucosyltr/Glycosyltrsf_90"/>
</dbReference>
<sequence>YKYQVNVDGTVAAYRFPYLLLGDSLVLKQDSQYYEHFYIGLKPWKHYVPVKRNLEDLLEKIKWAKASEWKGGGKFCFMNYMLVLITLLNVVYIFQKYAERQASKPEIRDGMELVPQPDDRDSVCSCHRKKPLRED</sequence>
<dbReference type="PANTHER" id="PTHR12203">
    <property type="entry name" value="KDEL LYS-ASP-GLU-LEU CONTAINING - RELATED"/>
    <property type="match status" value="1"/>
</dbReference>
<evidence type="ECO:0000259" key="3">
    <source>
        <dbReference type="Pfam" id="PF05686"/>
    </source>
</evidence>
<accession>A0A851EL16</accession>
<feature type="region of interest" description="Disordered" evidence="1">
    <location>
        <begin position="111"/>
        <end position="135"/>
    </location>
</feature>
<protein>
    <submittedName>
        <fullName evidence="4">KDEL2 protein</fullName>
    </submittedName>
</protein>
<proteinExistence type="predicted"/>
<keyword evidence="2" id="KW-0472">Membrane</keyword>
<dbReference type="PANTHER" id="PTHR12203:SF18">
    <property type="entry name" value="PROTEIN O-GLUCOSYLTRANSFERASE 3"/>
    <property type="match status" value="1"/>
</dbReference>
<organism evidence="4 5">
    <name type="scientific">Dryoscopus gambensis</name>
    <dbReference type="NCBI Taxonomy" id="85069"/>
    <lineage>
        <taxon>Eukaryota</taxon>
        <taxon>Metazoa</taxon>
        <taxon>Chordata</taxon>
        <taxon>Craniata</taxon>
        <taxon>Vertebrata</taxon>
        <taxon>Euteleostomi</taxon>
        <taxon>Archelosauria</taxon>
        <taxon>Archosauria</taxon>
        <taxon>Dinosauria</taxon>
        <taxon>Saurischia</taxon>
        <taxon>Theropoda</taxon>
        <taxon>Coelurosauria</taxon>
        <taxon>Aves</taxon>
        <taxon>Neognathae</taxon>
        <taxon>Neoaves</taxon>
        <taxon>Telluraves</taxon>
        <taxon>Australaves</taxon>
        <taxon>Passeriformes</taxon>
        <taxon>Corvoidea</taxon>
        <taxon>Malaconotidae</taxon>
        <taxon>Dryoscopus</taxon>
    </lineage>
</organism>
<feature type="non-terminal residue" evidence="4">
    <location>
        <position position="135"/>
    </location>
</feature>
<dbReference type="GO" id="GO:0046527">
    <property type="term" value="F:glucosyltransferase activity"/>
    <property type="evidence" value="ECO:0007669"/>
    <property type="project" value="TreeGrafter"/>
</dbReference>
<reference evidence="4" key="1">
    <citation type="submission" date="2019-10" db="EMBL/GenBank/DDBJ databases">
        <title>Bird 10,000 Genomes (B10K) Project - Family phase.</title>
        <authorList>
            <person name="Zhang G."/>
        </authorList>
    </citation>
    <scope>NUCLEOTIDE SEQUENCE</scope>
    <source>
        <strain evidence="4">B10K-DU-002-56</strain>
        <tissue evidence="4">Muscle</tissue>
    </source>
</reference>
<dbReference type="GO" id="GO:0012505">
    <property type="term" value="C:endomembrane system"/>
    <property type="evidence" value="ECO:0007669"/>
    <property type="project" value="TreeGrafter"/>
</dbReference>
<feature type="non-terminal residue" evidence="4">
    <location>
        <position position="1"/>
    </location>
</feature>
<dbReference type="InterPro" id="IPR006598">
    <property type="entry name" value="CAP10"/>
</dbReference>
<feature type="domain" description="Glycosyl transferase CAP10" evidence="3">
    <location>
        <begin position="1"/>
        <end position="115"/>
    </location>
</feature>
<evidence type="ECO:0000313" key="5">
    <source>
        <dbReference type="Proteomes" id="UP000604080"/>
    </source>
</evidence>
<name>A0A851EL16_9CORV</name>
<dbReference type="AlphaFoldDB" id="A0A851EL16"/>
<dbReference type="Proteomes" id="UP000604080">
    <property type="component" value="Unassembled WGS sequence"/>
</dbReference>
<evidence type="ECO:0000313" key="4">
    <source>
        <dbReference type="EMBL" id="NWI81736.1"/>
    </source>
</evidence>
<feature type="compositionally biased region" description="Basic and acidic residues" evidence="1">
    <location>
        <begin position="111"/>
        <end position="122"/>
    </location>
</feature>
<feature type="compositionally biased region" description="Basic residues" evidence="1">
    <location>
        <begin position="126"/>
        <end position="135"/>
    </location>
</feature>
<evidence type="ECO:0000256" key="2">
    <source>
        <dbReference type="SAM" id="Phobius"/>
    </source>
</evidence>
<keyword evidence="2" id="KW-0812">Transmembrane</keyword>
<comment type="caution">
    <text evidence="4">The sequence shown here is derived from an EMBL/GenBank/DDBJ whole genome shotgun (WGS) entry which is preliminary data.</text>
</comment>
<keyword evidence="2" id="KW-1133">Transmembrane helix</keyword>
<gene>
    <name evidence="4" type="primary">Kdelc2_0</name>
    <name evidence="4" type="ORF">DRYGAM_R05202</name>
</gene>
<dbReference type="EMBL" id="WEIT01033168">
    <property type="protein sequence ID" value="NWI81736.1"/>
    <property type="molecule type" value="Genomic_DNA"/>
</dbReference>